<proteinExistence type="predicted"/>
<dbReference type="AlphaFoldDB" id="A0AA39VAH3"/>
<comment type="caution">
    <text evidence="2">The sequence shown here is derived from an EMBL/GenBank/DDBJ whole genome shotgun (WGS) entry which is preliminary data.</text>
</comment>
<keyword evidence="3" id="KW-1185">Reference proteome</keyword>
<keyword evidence="1" id="KW-0812">Transmembrane</keyword>
<gene>
    <name evidence="2" type="ORF">LWI29_002577</name>
</gene>
<feature type="transmembrane region" description="Helical" evidence="1">
    <location>
        <begin position="102"/>
        <end position="120"/>
    </location>
</feature>
<sequence length="256" mass="30042">MHDGVSGLRFSINFFFLKPRRKLGTENFFSIFFCICRVKKLFFILYGYTFVSHSCDTANYTCQLLRSSSAVRRRWDRHHRPVAGCRRRRDARNHGRRSSPSITTYILCIIFSSLGLFNLVRCSVVCKSCVILRNMFRMRLALQSMSMLLEELAMKHHRLALEEGRIDIDQWKGHSLGVDQCRMKRKTFLPSSRLKRRGIQDNSSVGFETDGSIDCLKSLQMQSPELQKPNNSSHLLYFLIRMRIYNLRLDQRLNTQ</sequence>
<dbReference type="Proteomes" id="UP001168877">
    <property type="component" value="Unassembled WGS sequence"/>
</dbReference>
<evidence type="ECO:0000313" key="2">
    <source>
        <dbReference type="EMBL" id="KAK0573071.1"/>
    </source>
</evidence>
<keyword evidence="1" id="KW-1133">Transmembrane helix</keyword>
<evidence type="ECO:0000313" key="3">
    <source>
        <dbReference type="Proteomes" id="UP001168877"/>
    </source>
</evidence>
<reference evidence="2" key="2">
    <citation type="submission" date="2023-06" db="EMBL/GenBank/DDBJ databases">
        <authorList>
            <person name="Swenson N.G."/>
            <person name="Wegrzyn J.L."/>
            <person name="Mcevoy S.L."/>
        </authorList>
    </citation>
    <scope>NUCLEOTIDE SEQUENCE</scope>
    <source>
        <strain evidence="2">NS2018</strain>
        <tissue evidence="2">Leaf</tissue>
    </source>
</reference>
<protein>
    <submittedName>
        <fullName evidence="2">Uncharacterized protein</fullName>
    </submittedName>
</protein>
<evidence type="ECO:0000256" key="1">
    <source>
        <dbReference type="SAM" id="Phobius"/>
    </source>
</evidence>
<dbReference type="EMBL" id="JAUESC010000387">
    <property type="protein sequence ID" value="KAK0573071.1"/>
    <property type="molecule type" value="Genomic_DNA"/>
</dbReference>
<organism evidence="2 3">
    <name type="scientific">Acer saccharum</name>
    <name type="common">Sugar maple</name>
    <dbReference type="NCBI Taxonomy" id="4024"/>
    <lineage>
        <taxon>Eukaryota</taxon>
        <taxon>Viridiplantae</taxon>
        <taxon>Streptophyta</taxon>
        <taxon>Embryophyta</taxon>
        <taxon>Tracheophyta</taxon>
        <taxon>Spermatophyta</taxon>
        <taxon>Magnoliopsida</taxon>
        <taxon>eudicotyledons</taxon>
        <taxon>Gunneridae</taxon>
        <taxon>Pentapetalae</taxon>
        <taxon>rosids</taxon>
        <taxon>malvids</taxon>
        <taxon>Sapindales</taxon>
        <taxon>Sapindaceae</taxon>
        <taxon>Hippocastanoideae</taxon>
        <taxon>Acereae</taxon>
        <taxon>Acer</taxon>
    </lineage>
</organism>
<accession>A0AA39VAH3</accession>
<keyword evidence="1" id="KW-0472">Membrane</keyword>
<name>A0AA39VAH3_ACESA</name>
<reference evidence="2" key="1">
    <citation type="journal article" date="2022" name="Plant J.">
        <title>Strategies of tolerance reflected in two North American maple genomes.</title>
        <authorList>
            <person name="McEvoy S.L."/>
            <person name="Sezen U.U."/>
            <person name="Trouern-Trend A."/>
            <person name="McMahon S.M."/>
            <person name="Schaberg P.G."/>
            <person name="Yang J."/>
            <person name="Wegrzyn J.L."/>
            <person name="Swenson N.G."/>
        </authorList>
    </citation>
    <scope>NUCLEOTIDE SEQUENCE</scope>
    <source>
        <strain evidence="2">NS2018</strain>
    </source>
</reference>